<sequence length="193" mass="22189">MERLREKLLNCKVIKDALQKQMMVAGIISEAFKQHKLTPVVVGGLAVEFYTLSSYLTQDIDMVIPGDAYASEIMPVLGFRKCNNAWVFEQDPTIIVDFPPSPLGGSWDKVLPVELESGEIVYMISVEDIIIDRVLAVKYWGDPEEWAQYMMAAHYDDIDWDYCLKRADDEVCLEVFNKLKVLAEKYRQAFHEK</sequence>
<name>A0ABZ3J0P4_SPOA4</name>
<organism evidence="1 2">
    <name type="scientific">Sporomusa acidovorans (strain ATCC 49682 / DSM 3132 / Mol)</name>
    <dbReference type="NCBI Taxonomy" id="1123286"/>
    <lineage>
        <taxon>Bacteria</taxon>
        <taxon>Bacillati</taxon>
        <taxon>Bacillota</taxon>
        <taxon>Negativicutes</taxon>
        <taxon>Selenomonadales</taxon>
        <taxon>Sporomusaceae</taxon>
        <taxon>Sporomusa</taxon>
    </lineage>
</organism>
<evidence type="ECO:0000313" key="1">
    <source>
        <dbReference type="EMBL" id="XFO71760.1"/>
    </source>
</evidence>
<evidence type="ECO:0000313" key="2">
    <source>
        <dbReference type="Proteomes" id="UP000216052"/>
    </source>
</evidence>
<proteinExistence type="predicted"/>
<gene>
    <name evidence="1" type="ORF">SPACI_017970</name>
</gene>
<dbReference type="EMBL" id="CP155571">
    <property type="protein sequence ID" value="XFO71760.1"/>
    <property type="molecule type" value="Genomic_DNA"/>
</dbReference>
<dbReference type="RefSeq" id="WP_143122565.1">
    <property type="nucleotide sequence ID" value="NZ_CP155571.1"/>
</dbReference>
<dbReference type="Proteomes" id="UP000216052">
    <property type="component" value="Chromosome"/>
</dbReference>
<evidence type="ECO:0008006" key="3">
    <source>
        <dbReference type="Google" id="ProtNLM"/>
    </source>
</evidence>
<reference evidence="1" key="1">
    <citation type="submission" date="2024-05" db="EMBL/GenBank/DDBJ databases">
        <title>Isolation and characterization of Sporomusa carbonis sp. nov., a carboxydotrophic hydrogenogen in the genus of Sporomusa isolated from a charcoal burning pile.</title>
        <authorList>
            <person name="Boeer T."/>
            <person name="Rosenbaum F."/>
            <person name="Eysell L."/>
            <person name="Mueller V."/>
            <person name="Daniel R."/>
            <person name="Poehlein A."/>
        </authorList>
    </citation>
    <scope>NUCLEOTIDE SEQUENCE [LARGE SCALE GENOMIC DNA]</scope>
    <source>
        <strain evidence="1">DSM 3132</strain>
    </source>
</reference>
<keyword evidence="2" id="KW-1185">Reference proteome</keyword>
<accession>A0ABZ3J0P4</accession>
<protein>
    <recommendedName>
        <fullName evidence="3">UbiD family decarboxylase</fullName>
    </recommendedName>
</protein>